<dbReference type="EMBL" id="JAYMRU010000012">
    <property type="protein sequence ID" value="MEM5401901.1"/>
    <property type="molecule type" value="Genomic_DNA"/>
</dbReference>
<sequence length="44" mass="4885">MLERLGYDLPTGKSAAPFLTIRIARAFRVLDVQDVIRLCAEPPA</sequence>
<gene>
    <name evidence="1" type="ORF">VSR83_17685</name>
</gene>
<accession>A0ACC6RJT1</accession>
<evidence type="ECO:0000313" key="1">
    <source>
        <dbReference type="EMBL" id="MEM5401901.1"/>
    </source>
</evidence>
<comment type="caution">
    <text evidence="1">The sequence shown here is derived from an EMBL/GenBank/DDBJ whole genome shotgun (WGS) entry which is preliminary data.</text>
</comment>
<evidence type="ECO:0000313" key="2">
    <source>
        <dbReference type="Proteomes" id="UP001392318"/>
    </source>
</evidence>
<keyword evidence="2" id="KW-1185">Reference proteome</keyword>
<protein>
    <submittedName>
        <fullName evidence="1">Uncharacterized protein</fullName>
    </submittedName>
</protein>
<dbReference type="Proteomes" id="UP001392318">
    <property type="component" value="Unassembled WGS sequence"/>
</dbReference>
<name>A0ACC6RJT1_9BURK</name>
<proteinExistence type="predicted"/>
<organism evidence="1 2">
    <name type="scientific">Paraburkholderia unamae</name>
    <dbReference type="NCBI Taxonomy" id="219649"/>
    <lineage>
        <taxon>Bacteria</taxon>
        <taxon>Pseudomonadati</taxon>
        <taxon>Pseudomonadota</taxon>
        <taxon>Betaproteobacteria</taxon>
        <taxon>Burkholderiales</taxon>
        <taxon>Burkholderiaceae</taxon>
        <taxon>Paraburkholderia</taxon>
    </lineage>
</organism>
<reference evidence="1" key="1">
    <citation type="submission" date="2024-01" db="EMBL/GenBank/DDBJ databases">
        <title>The diversity of rhizobia nodulating Mimosa spp. in eleven states of Brazil covering several biomes is determined by host plant, location, and edaphic factors.</title>
        <authorList>
            <person name="Rouws L."/>
            <person name="Barauna A."/>
            <person name="Beukes C."/>
            <person name="De Faria S.M."/>
            <person name="Gross E."/>
            <person name="Dos Reis Junior F.B."/>
            <person name="Simon M."/>
            <person name="Maluk M."/>
            <person name="Odee D.W."/>
            <person name="Kenicer G."/>
            <person name="Young J.P.W."/>
            <person name="Reis V.M."/>
            <person name="Zilli J."/>
            <person name="James E.K."/>
        </authorList>
    </citation>
    <scope>NUCLEOTIDE SEQUENCE</scope>
    <source>
        <strain evidence="1">JPY452</strain>
    </source>
</reference>